<feature type="compositionally biased region" description="Acidic residues" evidence="5">
    <location>
        <begin position="9"/>
        <end position="29"/>
    </location>
</feature>
<organism evidence="7">
    <name type="scientific">Arabidopsis thaliana</name>
    <name type="common">Mouse-ear cress</name>
    <dbReference type="NCBI Taxonomy" id="3702"/>
    <lineage>
        <taxon>Eukaryota</taxon>
        <taxon>Viridiplantae</taxon>
        <taxon>Streptophyta</taxon>
        <taxon>Embryophyta</taxon>
        <taxon>Tracheophyta</taxon>
        <taxon>Spermatophyta</taxon>
        <taxon>Magnoliopsida</taxon>
        <taxon>eudicotyledons</taxon>
        <taxon>Gunneridae</taxon>
        <taxon>Pentapetalae</taxon>
        <taxon>rosids</taxon>
        <taxon>malvids</taxon>
        <taxon>Brassicales</taxon>
        <taxon>Brassicaceae</taxon>
        <taxon>Camelineae</taxon>
        <taxon>Arabidopsis</taxon>
    </lineage>
</organism>
<dbReference type="Pfam" id="PF00665">
    <property type="entry name" value="rve"/>
    <property type="match status" value="1"/>
</dbReference>
<dbReference type="GO" id="GO:0015074">
    <property type="term" value="P:DNA integration"/>
    <property type="evidence" value="ECO:0007669"/>
    <property type="project" value="InterPro"/>
</dbReference>
<dbReference type="EMBL" id="AC006250">
    <property type="protein sequence ID" value="AAM15219.1"/>
    <property type="molecule type" value="Genomic_DNA"/>
</dbReference>
<dbReference type="InterPro" id="IPR054722">
    <property type="entry name" value="PolX-like_BBD"/>
</dbReference>
<evidence type="ECO:0000259" key="6">
    <source>
        <dbReference type="PROSITE" id="PS50994"/>
    </source>
</evidence>
<dbReference type="PANTHER" id="PTHR42648">
    <property type="entry name" value="TRANSPOSASE, PUTATIVE-RELATED"/>
    <property type="match status" value="1"/>
</dbReference>
<reference key="1">
    <citation type="journal article" date="1999" name="Nature">
        <title>Sequence and analysis of chromosome 2 of the plant Arabidopsis thaliana.</title>
        <authorList>
            <person name="Lin X."/>
            <person name="Kaul S."/>
            <person name="Rounsley S."/>
            <person name="Shea T.P."/>
            <person name="Benito M.I."/>
            <person name="Town C.D."/>
            <person name="Fujii C.Y."/>
            <person name="Mason T."/>
            <person name="Bowman C.L."/>
            <person name="Barnstead M."/>
            <person name="Feldblyum T.V."/>
            <person name="Buell C.R."/>
            <person name="Ketchum K.A."/>
            <person name="Lee J."/>
            <person name="Ronning C.M."/>
            <person name="Koo H.L."/>
            <person name="Moffat K.S."/>
            <person name="Cronin L.A."/>
            <person name="Shen M."/>
            <person name="Pai G."/>
            <person name="Van Aken S."/>
            <person name="Umayam L."/>
            <person name="Tallon L.J."/>
            <person name="Gill J.E."/>
            <person name="Adams M.D."/>
            <person name="Carrera A.J."/>
            <person name="Creasy T.H."/>
            <person name="Goodman H.M."/>
            <person name="Somerville C.R."/>
            <person name="Copenhaver G.P."/>
            <person name="Preuss D."/>
            <person name="Nierman W.C."/>
            <person name="White O."/>
            <person name="Eisen J.A."/>
            <person name="Salzberg S.L."/>
            <person name="Fraser C.M."/>
            <person name="Venter J.C."/>
        </authorList>
    </citation>
    <scope>NUCLEOTIDE SEQUENCE [LARGE SCALE GENOMIC DNA]</scope>
    <source>
        <strain>cv. Columbia</strain>
    </source>
</reference>
<evidence type="ECO:0000256" key="4">
    <source>
        <dbReference type="ARBA" id="ARBA00022801"/>
    </source>
</evidence>
<reference evidence="7" key="3">
    <citation type="submission" date="2002-02" db="EMBL/GenBank/DDBJ databases">
        <authorList>
            <person name="Town C.D."/>
            <person name="Kaul S."/>
        </authorList>
    </citation>
    <scope>NUCLEOTIDE SEQUENCE</scope>
</reference>
<keyword evidence="1" id="KW-0645">Protease</keyword>
<dbReference type="AlphaFoldDB" id="Q8S8H6"/>
<protein>
    <submittedName>
        <fullName evidence="7">Putative retroelement pol polyprotein</fullName>
    </submittedName>
</protein>
<feature type="domain" description="Integrase catalytic" evidence="6">
    <location>
        <begin position="246"/>
        <end position="363"/>
    </location>
</feature>
<evidence type="ECO:0000313" key="7">
    <source>
        <dbReference type="EMBL" id="AAM15219.1"/>
    </source>
</evidence>
<dbReference type="GO" id="GO:0003676">
    <property type="term" value="F:nucleic acid binding"/>
    <property type="evidence" value="ECO:0007669"/>
    <property type="project" value="InterPro"/>
</dbReference>
<dbReference type="PANTHER" id="PTHR42648:SF25">
    <property type="entry name" value="RNA-DIRECTED DNA POLYMERASE"/>
    <property type="match status" value="1"/>
</dbReference>
<dbReference type="InterPro" id="IPR043502">
    <property type="entry name" value="DNA/RNA_pol_sf"/>
</dbReference>
<dbReference type="Pfam" id="PF07727">
    <property type="entry name" value="RVT_2"/>
    <property type="match status" value="1"/>
</dbReference>
<name>Q8S8H6_ARATH</name>
<dbReference type="InterPro" id="IPR039537">
    <property type="entry name" value="Retrotran_Ty1/copia-like"/>
</dbReference>
<evidence type="ECO:0000256" key="5">
    <source>
        <dbReference type="SAM" id="MobiDB-lite"/>
    </source>
</evidence>
<evidence type="ECO:0000256" key="1">
    <source>
        <dbReference type="ARBA" id="ARBA00022670"/>
    </source>
</evidence>
<dbReference type="Gene3D" id="3.30.420.10">
    <property type="entry name" value="Ribonuclease H-like superfamily/Ribonuclease H"/>
    <property type="match status" value="1"/>
</dbReference>
<dbReference type="InterPro" id="IPR057670">
    <property type="entry name" value="SH3_retrovirus"/>
</dbReference>
<keyword evidence="2" id="KW-0479">Metal-binding</keyword>
<dbReference type="Pfam" id="PF13976">
    <property type="entry name" value="gag_pre-integrs"/>
    <property type="match status" value="1"/>
</dbReference>
<dbReference type="GO" id="GO:0046872">
    <property type="term" value="F:metal ion binding"/>
    <property type="evidence" value="ECO:0007669"/>
    <property type="project" value="UniProtKB-KW"/>
</dbReference>
<sequence length="767" mass="87015">MDSSKRESEGEEEEDPIGEEDEDGMETQENDNKETQVADELMMHEVVYLNEQSCMPSSFETNVDGENVWYLDNGASNHMTGDRRYFDKMDHSITGKIRFGDDSRIDIKGKGTIAFIDLNGKPRVMLDVYFIPELKSNIISLGQATESGCEIKLKDGYLTMHDQEGKLLVKAERSRNSLYKVKMGLRKEACLYLTSTSMSSLWHARMGHVSLITLKSMIDKELIQGAPSLVIESEVCGSCLLGKQTRQSFPQATVFRATKKLELIHGDLCGPITPKTSVGNRYIFVLIDDYSRYMWTVLLKEKGDAFFKFKNFKALVEKESGEKIQTFITDRGGEFVSGEFNSFCERTGIRRHLTAPYTPQQNGTESGSKAYRLLDPQTKKVVVSRDVVFDETKGWNWTQDDSTQDGEGSFKVMIEDFGDHELKEKEGDADTDQISPEQNDDSNSETSQEAIEEATESSESVSPLQALRRSTRQWVFKLKRNSDGSINKYKGRLVAKGYVQKYGVDFEEAFAPVARIETIRLLIDLAAAHSWEIHHLDVKTAFLHEELKEIVYVLQLEGFEKFGKEDKVYKLKKALYGLRQALRAWNNKLNHILVELLFKKCSKEPSVYRKEVKGVLSIYMQSRRESHAAAMKQCLRYLKGTTTLGISFTRSMEIPRLVGYSDSSHNVDPDDGRSTVGHIFYLGKGPISWCSQKQDTVAMSSCEAEFMAGTEATKQAIWLQDLLSEITGTSSESVTIRIDNKSAIALTKNPVFHGRSKHIHRRYHFIR</sequence>
<dbReference type="InterPro" id="IPR012337">
    <property type="entry name" value="RNaseH-like_sf"/>
</dbReference>
<evidence type="ECO:0000256" key="2">
    <source>
        <dbReference type="ARBA" id="ARBA00022723"/>
    </source>
</evidence>
<feature type="region of interest" description="Disordered" evidence="5">
    <location>
        <begin position="1"/>
        <end position="32"/>
    </location>
</feature>
<accession>Q8S8H6</accession>
<dbReference type="InterPro" id="IPR001584">
    <property type="entry name" value="Integrase_cat-core"/>
</dbReference>
<dbReference type="SUPFAM" id="SSF56672">
    <property type="entry name" value="DNA/RNA polymerases"/>
    <property type="match status" value="1"/>
</dbReference>
<dbReference type="PROSITE" id="PS50994">
    <property type="entry name" value="INTEGRASE"/>
    <property type="match status" value="1"/>
</dbReference>
<dbReference type="GO" id="GO:0006508">
    <property type="term" value="P:proteolysis"/>
    <property type="evidence" value="ECO:0007669"/>
    <property type="project" value="UniProtKB-KW"/>
</dbReference>
<reference evidence="7" key="2">
    <citation type="submission" date="2000-03" db="EMBL/GenBank/DDBJ databases">
        <authorList>
            <person name="Lin X."/>
            <person name="Kaul S."/>
            <person name="Shea T.P."/>
            <person name="Fujii C.Y."/>
            <person name="Shen M."/>
            <person name="VanAken S.E."/>
            <person name="Barnstead M.E."/>
            <person name="Mason T.M."/>
            <person name="Bowman C.L."/>
            <person name="Ronning C.M."/>
            <person name="Benito M.-I."/>
            <person name="Carrera A.J."/>
            <person name="Creasy T.H."/>
            <person name="Buell C.R."/>
            <person name="Town C.D."/>
            <person name="Nierman W.C."/>
            <person name="Fraser C.M."/>
            <person name="Venter J.C."/>
        </authorList>
    </citation>
    <scope>NUCLEOTIDE SEQUENCE</scope>
</reference>
<dbReference type="InterPro" id="IPR025724">
    <property type="entry name" value="GAG-pre-integrase_dom"/>
</dbReference>
<dbReference type="CDD" id="cd09272">
    <property type="entry name" value="RNase_HI_RT_Ty1"/>
    <property type="match status" value="1"/>
</dbReference>
<keyword evidence="3" id="KW-0064">Aspartyl protease</keyword>
<evidence type="ECO:0000256" key="3">
    <source>
        <dbReference type="ARBA" id="ARBA00022750"/>
    </source>
</evidence>
<dbReference type="Pfam" id="PF22936">
    <property type="entry name" value="Pol_BBD"/>
    <property type="match status" value="1"/>
</dbReference>
<dbReference type="InterPro" id="IPR036397">
    <property type="entry name" value="RNaseH_sf"/>
</dbReference>
<dbReference type="InterPro" id="IPR013103">
    <property type="entry name" value="RVT_2"/>
</dbReference>
<dbReference type="Pfam" id="PF25597">
    <property type="entry name" value="SH3_retrovirus"/>
    <property type="match status" value="1"/>
</dbReference>
<feature type="region of interest" description="Disordered" evidence="5">
    <location>
        <begin position="425"/>
        <end position="465"/>
    </location>
</feature>
<keyword evidence="4" id="KW-0378">Hydrolase</keyword>
<dbReference type="SUPFAM" id="SSF53098">
    <property type="entry name" value="Ribonuclease H-like"/>
    <property type="match status" value="1"/>
</dbReference>
<dbReference type="GO" id="GO:0004190">
    <property type="term" value="F:aspartic-type endopeptidase activity"/>
    <property type="evidence" value="ECO:0007669"/>
    <property type="project" value="UniProtKB-KW"/>
</dbReference>
<gene>
    <name evidence="7" type="ordered locus">At2g10610</name>
</gene>
<proteinExistence type="predicted"/>